<name>A0A7I7T8K0_9MYCO</name>
<proteinExistence type="predicted"/>
<keyword evidence="3" id="KW-1185">Reference proteome</keyword>
<feature type="transmembrane region" description="Helical" evidence="1">
    <location>
        <begin position="38"/>
        <end position="57"/>
    </location>
</feature>
<reference evidence="2 3" key="1">
    <citation type="journal article" date="2019" name="Emerg. Microbes Infect.">
        <title>Comprehensive subspecies identification of 175 nontuberculous mycobacteria species based on 7547 genomic profiles.</title>
        <authorList>
            <person name="Matsumoto Y."/>
            <person name="Kinjo T."/>
            <person name="Motooka D."/>
            <person name="Nabeya D."/>
            <person name="Jung N."/>
            <person name="Uechi K."/>
            <person name="Horii T."/>
            <person name="Iida T."/>
            <person name="Fujita J."/>
            <person name="Nakamura S."/>
        </authorList>
    </citation>
    <scope>NUCLEOTIDE SEQUENCE [LARGE SCALE GENOMIC DNA]</scope>
    <source>
        <strain evidence="2 3">JCM 30396</strain>
    </source>
</reference>
<dbReference type="KEGG" id="mhev:MHEL_38450"/>
<keyword evidence="1" id="KW-1133">Transmembrane helix</keyword>
<organism evidence="2 3">
    <name type="scientific">Mycolicibacterium helvum</name>
    <dbReference type="NCBI Taxonomy" id="1534349"/>
    <lineage>
        <taxon>Bacteria</taxon>
        <taxon>Bacillati</taxon>
        <taxon>Actinomycetota</taxon>
        <taxon>Actinomycetes</taxon>
        <taxon>Mycobacteriales</taxon>
        <taxon>Mycobacteriaceae</taxon>
        <taxon>Mycolicibacterium</taxon>
    </lineage>
</organism>
<feature type="transmembrane region" description="Helical" evidence="1">
    <location>
        <begin position="69"/>
        <end position="86"/>
    </location>
</feature>
<dbReference type="EMBL" id="AP022596">
    <property type="protein sequence ID" value="BBY65602.1"/>
    <property type="molecule type" value="Genomic_DNA"/>
</dbReference>
<keyword evidence="1" id="KW-0812">Transmembrane</keyword>
<evidence type="ECO:0000313" key="2">
    <source>
        <dbReference type="EMBL" id="BBY65602.1"/>
    </source>
</evidence>
<gene>
    <name evidence="2" type="ORF">MHEL_38450</name>
</gene>
<keyword evidence="1" id="KW-0472">Membrane</keyword>
<sequence length="130" mass="13516">MPADHGMMSGHLVNESTAWSAALGLVMVIAALRPVMAPGLAGVLAVFTVIFAAYVIKDATAGAVTLTRILSHAPVLAGTALALLFWRSTGPTEPEPQSDADMVTDHIVLPDTATRGRRRGHLYPTDGSAA</sequence>
<evidence type="ECO:0000313" key="3">
    <source>
        <dbReference type="Proteomes" id="UP000467148"/>
    </source>
</evidence>
<accession>A0A7I7T8K0</accession>
<evidence type="ECO:0000256" key="1">
    <source>
        <dbReference type="SAM" id="Phobius"/>
    </source>
</evidence>
<dbReference type="AlphaFoldDB" id="A0A7I7T8K0"/>
<protein>
    <submittedName>
        <fullName evidence="2">Uncharacterized protein</fullName>
    </submittedName>
</protein>
<dbReference type="Proteomes" id="UP000467148">
    <property type="component" value="Chromosome"/>
</dbReference>